<evidence type="ECO:0000313" key="2">
    <source>
        <dbReference type="Proteomes" id="UP001642360"/>
    </source>
</evidence>
<evidence type="ECO:0008006" key="3">
    <source>
        <dbReference type="Google" id="ProtNLM"/>
    </source>
</evidence>
<comment type="caution">
    <text evidence="1">The sequence shown here is derived from an EMBL/GenBank/DDBJ whole genome shotgun (WGS) entry which is preliminary data.</text>
</comment>
<name>A0ABC8TLR6_9AQUA</name>
<evidence type="ECO:0000313" key="1">
    <source>
        <dbReference type="EMBL" id="CAK9167894.1"/>
    </source>
</evidence>
<dbReference type="EMBL" id="CAUOFW020004948">
    <property type="protein sequence ID" value="CAK9167894.1"/>
    <property type="molecule type" value="Genomic_DNA"/>
</dbReference>
<protein>
    <recommendedName>
        <fullName evidence="3">RNase H type-1 domain-containing protein</fullName>
    </recommendedName>
</protein>
<organism evidence="1 2">
    <name type="scientific">Ilex paraguariensis</name>
    <name type="common">yerba mate</name>
    <dbReference type="NCBI Taxonomy" id="185542"/>
    <lineage>
        <taxon>Eukaryota</taxon>
        <taxon>Viridiplantae</taxon>
        <taxon>Streptophyta</taxon>
        <taxon>Embryophyta</taxon>
        <taxon>Tracheophyta</taxon>
        <taxon>Spermatophyta</taxon>
        <taxon>Magnoliopsida</taxon>
        <taxon>eudicotyledons</taxon>
        <taxon>Gunneridae</taxon>
        <taxon>Pentapetalae</taxon>
        <taxon>asterids</taxon>
        <taxon>campanulids</taxon>
        <taxon>Aquifoliales</taxon>
        <taxon>Aquifoliaceae</taxon>
        <taxon>Ilex</taxon>
    </lineage>
</organism>
<gene>
    <name evidence="1" type="ORF">ILEXP_LOCUS37209</name>
</gene>
<dbReference type="AlphaFoldDB" id="A0ABC8TLR6"/>
<dbReference type="Proteomes" id="UP001642360">
    <property type="component" value="Unassembled WGS sequence"/>
</dbReference>
<accession>A0ABC8TLR6</accession>
<sequence>MLMLFLEVDDYKGKEVLQELKIGSPFSLVTIVKWIKWEPPPGGMLKMNVDGASKGRSVLSGGGVVLRNQEGHVVFAVLTERTTDFLVNGVFPLAGRLLLQKDQSLLPTVRLKRFVNRGALPSL</sequence>
<proteinExistence type="predicted"/>
<reference evidence="1 2" key="1">
    <citation type="submission" date="2024-02" db="EMBL/GenBank/DDBJ databases">
        <authorList>
            <person name="Vignale AGUSTIN F."/>
            <person name="Sosa J E."/>
            <person name="Modenutti C."/>
        </authorList>
    </citation>
    <scope>NUCLEOTIDE SEQUENCE [LARGE SCALE GENOMIC DNA]</scope>
</reference>
<keyword evidence="2" id="KW-1185">Reference proteome</keyword>